<dbReference type="PANTHER" id="PTHR47816:SF4">
    <property type="entry name" value="RIBOSOMAL RNA SMALL SUBUNIT METHYLTRANSFERASE C"/>
    <property type="match status" value="1"/>
</dbReference>
<dbReference type="OrthoDB" id="4668at2157"/>
<dbReference type="SUPFAM" id="SSF53335">
    <property type="entry name" value="S-adenosyl-L-methionine-dependent methyltransferases"/>
    <property type="match status" value="1"/>
</dbReference>
<dbReference type="InterPro" id="IPR029063">
    <property type="entry name" value="SAM-dependent_MTases_sf"/>
</dbReference>
<feature type="region of interest" description="Disordered" evidence="3">
    <location>
        <begin position="1"/>
        <end position="20"/>
    </location>
</feature>
<dbReference type="PANTHER" id="PTHR47816">
    <property type="entry name" value="RIBOSOMAL RNA SMALL SUBUNIT METHYLTRANSFERASE C"/>
    <property type="match status" value="1"/>
</dbReference>
<keyword evidence="6" id="KW-1185">Reference proteome</keyword>
<gene>
    <name evidence="5" type="ORF">Pdsh_00685</name>
</gene>
<reference evidence="5 6" key="1">
    <citation type="submission" date="2017-05" db="EMBL/GenBank/DDBJ databases">
        <title>The draft genome of the hyperthermophilic archaeon 'Pyrodictium delaneyi strain Hulk', an iron and nitrate reducer, reveals the capacity for sulfate reduction.</title>
        <authorList>
            <person name="Demey L.M."/>
            <person name="Miller C."/>
            <person name="Manzella M."/>
            <person name="Reguera G."/>
            <person name="Kashefi K."/>
        </authorList>
    </citation>
    <scope>NUCLEOTIDE SEQUENCE [LARGE SCALE GENOMIC DNA]</scope>
    <source>
        <strain evidence="5 6">Hulk</strain>
    </source>
</reference>
<evidence type="ECO:0000256" key="2">
    <source>
        <dbReference type="ARBA" id="ARBA00022679"/>
    </source>
</evidence>
<proteinExistence type="predicted"/>
<evidence type="ECO:0000313" key="5">
    <source>
        <dbReference type="EMBL" id="OWJ55367.1"/>
    </source>
</evidence>
<name>A0A211YRE2_9CREN</name>
<evidence type="ECO:0000313" key="6">
    <source>
        <dbReference type="Proteomes" id="UP000196694"/>
    </source>
</evidence>
<dbReference type="InterPro" id="IPR007848">
    <property type="entry name" value="Small_mtfrase_dom"/>
</dbReference>
<evidence type="ECO:0000256" key="3">
    <source>
        <dbReference type="SAM" id="MobiDB-lite"/>
    </source>
</evidence>
<dbReference type="GO" id="GO:0032259">
    <property type="term" value="P:methylation"/>
    <property type="evidence" value="ECO:0007669"/>
    <property type="project" value="UniProtKB-KW"/>
</dbReference>
<feature type="domain" description="Methyltransferase small" evidence="4">
    <location>
        <begin position="37"/>
        <end position="201"/>
    </location>
</feature>
<organism evidence="5 6">
    <name type="scientific">Pyrodictium delaneyi</name>
    <dbReference type="NCBI Taxonomy" id="1273541"/>
    <lineage>
        <taxon>Archaea</taxon>
        <taxon>Thermoproteota</taxon>
        <taxon>Thermoprotei</taxon>
        <taxon>Desulfurococcales</taxon>
        <taxon>Pyrodictiaceae</taxon>
        <taxon>Pyrodictium</taxon>
    </lineage>
</organism>
<accession>A0A211YRE2</accession>
<dbReference type="CDD" id="cd02440">
    <property type="entry name" value="AdoMet_MTases"/>
    <property type="match status" value="1"/>
</dbReference>
<dbReference type="AlphaFoldDB" id="A0A211YRE2"/>
<dbReference type="EMBL" id="NCQP01000001">
    <property type="protein sequence ID" value="OWJ55367.1"/>
    <property type="molecule type" value="Genomic_DNA"/>
</dbReference>
<dbReference type="InterPro" id="IPR046977">
    <property type="entry name" value="RsmC/RlmG"/>
</dbReference>
<dbReference type="Gene3D" id="3.40.50.150">
    <property type="entry name" value="Vaccinia Virus protein VP39"/>
    <property type="match status" value="1"/>
</dbReference>
<sequence>MEAAGEEALTSGHYYRPRSRRGPRRLISDHIRGVTVEFYVSSDVFSPDEVDTGTRLLIEHAEVPDKGVVLDLGCGYGAIGITLAKAYPGLRVVMVDINPRAVELAKLNARHNGVDDRVTVLHGNLYEPVEGMEFNVIISNPPLAAGMATIEEIIRGAPRHLAQGGTLQLVMRKGANRALELMMDVFGDARVALRKKGYTILYAKKQSREPRGENQ</sequence>
<keyword evidence="2 5" id="KW-0808">Transferase</keyword>
<dbReference type="GO" id="GO:0008757">
    <property type="term" value="F:S-adenosylmethionine-dependent methyltransferase activity"/>
    <property type="evidence" value="ECO:0007669"/>
    <property type="project" value="InterPro"/>
</dbReference>
<evidence type="ECO:0000259" key="4">
    <source>
        <dbReference type="Pfam" id="PF05175"/>
    </source>
</evidence>
<dbReference type="Proteomes" id="UP000196694">
    <property type="component" value="Unassembled WGS sequence"/>
</dbReference>
<dbReference type="Pfam" id="PF05175">
    <property type="entry name" value="MTS"/>
    <property type="match status" value="1"/>
</dbReference>
<comment type="caution">
    <text evidence="5">The sequence shown here is derived from an EMBL/GenBank/DDBJ whole genome shotgun (WGS) entry which is preliminary data.</text>
</comment>
<evidence type="ECO:0000256" key="1">
    <source>
        <dbReference type="ARBA" id="ARBA00022603"/>
    </source>
</evidence>
<keyword evidence="1 5" id="KW-0489">Methyltransferase</keyword>
<protein>
    <submittedName>
        <fullName evidence="5">Methyltransferase</fullName>
    </submittedName>
</protein>